<dbReference type="GO" id="GO:0000166">
    <property type="term" value="F:nucleotide binding"/>
    <property type="evidence" value="ECO:0007669"/>
    <property type="project" value="UniProtKB-KW"/>
</dbReference>
<dbReference type="Gene3D" id="3.40.50.720">
    <property type="entry name" value="NAD(P)-binding Rossmann-like Domain"/>
    <property type="match status" value="1"/>
</dbReference>
<reference evidence="6" key="2">
    <citation type="journal article" date="2021" name="Bioorg. Chem.">
        <title>Structural insights into the desymmetrization of bulky 1,2-dicarbonyls through enzymatic monoreduction.</title>
        <authorList>
            <person name="Rabuffetti M."/>
            <person name="Cannazza P."/>
            <person name="Contente M.L."/>
            <person name="Pinto A."/>
            <person name="Romano D."/>
            <person name="Hoyos P."/>
            <person name="Alcantara A.R."/>
            <person name="Eberini I."/>
            <person name="Laurenzi T."/>
            <person name="Gourlay L."/>
            <person name="Di Pisa F."/>
            <person name="Molinari F."/>
        </authorList>
    </citation>
    <scope>X-RAY CRYSTALLOGRAPHY (1.77 ANGSTROMS) IN COMPLEX WITH NADP(+)</scope>
</reference>
<feature type="binding site" evidence="6">
    <location>
        <position position="12"/>
    </location>
    <ligand>
        <name>NADP(+)</name>
        <dbReference type="ChEBI" id="CHEBI:58349"/>
    </ligand>
</feature>
<keyword evidence="3" id="KW-0560">Oxidoreductase</keyword>
<dbReference type="GO" id="GO:0050664">
    <property type="term" value="F:oxidoreductase activity, acting on NAD(P)H, oxygen as acceptor"/>
    <property type="evidence" value="ECO:0007669"/>
    <property type="project" value="TreeGrafter"/>
</dbReference>
<dbReference type="PDB" id="6YC8">
    <property type="method" value="X-ray"/>
    <property type="resolution" value="1.77 A"/>
    <property type="chains" value="A=1-252"/>
</dbReference>
<evidence type="ECO:0007829" key="6">
    <source>
        <dbReference type="PDB" id="6YC8"/>
    </source>
</evidence>
<evidence type="ECO:0000259" key="4">
    <source>
        <dbReference type="SMART" id="SM00822"/>
    </source>
</evidence>
<feature type="binding site" evidence="6">
    <location>
        <position position="58"/>
    </location>
    <ligand>
        <name>NADP(+)</name>
        <dbReference type="ChEBI" id="CHEBI:58349"/>
    </ligand>
</feature>
<keyword evidence="2" id="KW-0521">NADP</keyword>
<organism evidence="5">
    <name type="scientific">Ogataea glucozyma</name>
    <dbReference type="NCBI Taxonomy" id="36023"/>
    <lineage>
        <taxon>Eukaryota</taxon>
        <taxon>Fungi</taxon>
        <taxon>Dikarya</taxon>
        <taxon>Ascomycota</taxon>
        <taxon>Saccharomycotina</taxon>
        <taxon>Pichiomycetes</taxon>
        <taxon>Pichiales</taxon>
        <taxon>Pichiaceae</taxon>
        <taxon>Ogataea</taxon>
    </lineage>
</organism>
<dbReference type="InterPro" id="IPR002347">
    <property type="entry name" value="SDR_fam"/>
</dbReference>
<reference evidence="5" key="1">
    <citation type="journal article" date="2015" name="Appl. Microbiol. Biotechnol.">
        <title>Stereoselective reduction of aromatic ketones by a new ketoreductase from Pichia glucozyma.</title>
        <authorList>
            <person name="Contente M.L."/>
            <person name="Serra I."/>
            <person name="Brambilla M."/>
            <person name="Eberini I."/>
            <person name="Gianazza E."/>
            <person name="De Vitis V."/>
            <person name="Molinari F."/>
            <person name="Zambelli P."/>
            <person name="Romano D."/>
        </authorList>
    </citation>
    <scope>NUCLEOTIDE SEQUENCE</scope>
    <source>
        <strain evidence="5">CBS 5766</strain>
    </source>
</reference>
<feature type="binding site" evidence="6">
    <location>
        <position position="154"/>
    </location>
    <ligand>
        <name>NADP(+)</name>
        <dbReference type="ChEBI" id="CHEBI:58349"/>
    </ligand>
</feature>
<dbReference type="AlphaFoldDB" id="A0A0H4SN47"/>
<feature type="domain" description="Ketoreductase" evidence="4">
    <location>
        <begin position="3"/>
        <end position="184"/>
    </location>
</feature>
<evidence type="ECO:0000256" key="2">
    <source>
        <dbReference type="ARBA" id="ARBA00022857"/>
    </source>
</evidence>
<dbReference type="SMR" id="A0A0H4SN47"/>
<dbReference type="BRENDA" id="1.1.1.320">
    <property type="organism ID" value="9952"/>
</dbReference>
<dbReference type="InterPro" id="IPR057326">
    <property type="entry name" value="KR_dom"/>
</dbReference>
<keyword evidence="6" id="KW-0002">3D-structure</keyword>
<feature type="binding site" evidence="6">
    <location>
        <position position="37"/>
    </location>
    <ligand>
        <name>NADP(+)</name>
        <dbReference type="ChEBI" id="CHEBI:58349"/>
    </ligand>
</feature>
<dbReference type="SMART" id="SM00822">
    <property type="entry name" value="PKS_KR"/>
    <property type="match status" value="1"/>
</dbReference>
<dbReference type="InterPro" id="IPR036291">
    <property type="entry name" value="NAD(P)-bd_dom_sf"/>
</dbReference>
<feature type="binding site" evidence="6">
    <location>
        <position position="183"/>
    </location>
    <ligand>
        <name>NADP(+)</name>
        <dbReference type="ChEBI" id="CHEBI:58349"/>
    </ligand>
</feature>
<feature type="binding site" evidence="6">
    <location>
        <position position="59"/>
    </location>
    <ligand>
        <name>NADP(+)</name>
        <dbReference type="ChEBI" id="CHEBI:58349"/>
    </ligand>
</feature>
<name>A0A0H4SN47_9ASCO</name>
<dbReference type="PANTHER" id="PTHR43008:SF8">
    <property type="entry name" value="BENZIL REDUCTASE ((S)-BENZOIN FORMING) IRC24"/>
    <property type="match status" value="1"/>
</dbReference>
<protein>
    <submittedName>
        <fullName evidence="5">Ketoreductase</fullName>
    </submittedName>
</protein>
<dbReference type="InterPro" id="IPR020904">
    <property type="entry name" value="Sc_DH/Rdtase_CS"/>
</dbReference>
<dbReference type="SUPFAM" id="SSF51735">
    <property type="entry name" value="NAD(P)-binding Rossmann-fold domains"/>
    <property type="match status" value="1"/>
</dbReference>
<feature type="binding site" evidence="6">
    <location>
        <position position="87"/>
    </location>
    <ligand>
        <name>NADP(+)</name>
        <dbReference type="ChEBI" id="CHEBI:58349"/>
    </ligand>
</feature>
<proteinExistence type="evidence at protein level"/>
<comment type="similarity">
    <text evidence="1">Belongs to the short-chain dehydrogenases/reductases (SDR) family.</text>
</comment>
<dbReference type="Pfam" id="PF00106">
    <property type="entry name" value="adh_short"/>
    <property type="match status" value="1"/>
</dbReference>
<dbReference type="PANTHER" id="PTHR43008">
    <property type="entry name" value="BENZIL REDUCTASE"/>
    <property type="match status" value="1"/>
</dbReference>
<feature type="binding site" evidence="6">
    <location>
        <position position="11"/>
    </location>
    <ligand>
        <name>NADP(+)</name>
        <dbReference type="ChEBI" id="CHEBI:58349"/>
    </ligand>
</feature>
<feature type="binding site" evidence="6">
    <location>
        <position position="36"/>
    </location>
    <ligand>
        <name>NADP(+)</name>
        <dbReference type="ChEBI" id="CHEBI:58349"/>
    </ligand>
</feature>
<evidence type="ECO:0000313" key="5">
    <source>
        <dbReference type="EMBL" id="AKP95857.1"/>
    </source>
</evidence>
<accession>A0A0H4SN47</accession>
<dbReference type="FunFam" id="3.40.50.720:FF:000281">
    <property type="entry name" value="Uncharacterized oxidoreductase YIR035C"/>
    <property type="match status" value="1"/>
</dbReference>
<evidence type="ECO:0000256" key="3">
    <source>
        <dbReference type="ARBA" id="ARBA00023002"/>
    </source>
</evidence>
<evidence type="ECO:0000256" key="1">
    <source>
        <dbReference type="ARBA" id="ARBA00006484"/>
    </source>
</evidence>
<dbReference type="PRINTS" id="PR00081">
    <property type="entry name" value="GDHRDH"/>
</dbReference>
<feature type="binding site" evidence="6">
    <location>
        <position position="85"/>
    </location>
    <ligand>
        <name>NADP(+)</name>
        <dbReference type="ChEBI" id="CHEBI:58349"/>
    </ligand>
</feature>
<keyword evidence="6" id="KW-0547">Nucleotide-binding</keyword>
<feature type="binding site" evidence="6">
    <location>
        <position position="181"/>
    </location>
    <ligand>
        <name>NADP(+)</name>
        <dbReference type="ChEBI" id="CHEBI:58349"/>
    </ligand>
</feature>
<feature type="non-terminal residue" evidence="5">
    <location>
        <position position="252"/>
    </location>
</feature>
<feature type="binding site" evidence="6">
    <location>
        <position position="14"/>
    </location>
    <ligand>
        <name>NADP(+)</name>
        <dbReference type="ChEBI" id="CHEBI:58349"/>
    </ligand>
</feature>
<sequence>MTKVTVVTGASRGLGEAIVKQILARNADAKVVAVARSAENLQKLEKGSEGRVLAVAGDVTRPETIHRLIEETVAKFGRIDSVVVNAGVLEPVQHIDSLDVDLVRRLYEVNLFSVMDLVRQTLPYMRQSKGSYLFVSSGASTKPYDAWSAYGSSKAALNHFCLSLATEEPLIRALSIAPGVVDTDMQQDIREVFGQNMAPDALKRFTDLHENKQLLAPEVPGGFYASLALRGVPENLNGRYVRYDDSELKEYA</sequence>
<dbReference type="PROSITE" id="PS00061">
    <property type="entry name" value="ADH_SHORT"/>
    <property type="match status" value="1"/>
</dbReference>
<dbReference type="CDD" id="cd05367">
    <property type="entry name" value="SPR-like_SDR_c"/>
    <property type="match status" value="1"/>
</dbReference>
<dbReference type="EMBL" id="KR080472">
    <property type="protein sequence ID" value="AKP95857.1"/>
    <property type="molecule type" value="Genomic_DNA"/>
</dbReference>